<dbReference type="STRING" id="592010.GCWU000182_000923"/>
<dbReference type="HOGENOM" id="CLU_077375_0_1_9"/>
<feature type="transmembrane region" description="Helical" evidence="8">
    <location>
        <begin position="115"/>
        <end position="133"/>
    </location>
</feature>
<sequence>MATWLAEFSDNFGAWFNQAWASLEPIMPNVAKIPKDFLEATQQTLYMTFWTALWSGIFGILLGVILVVTHDGGILENRWFYRILDQLVNIFRSIPFIILVALLATTTRFLAGTTIGSKAALVPLIAGVIPFFARQVENALLEVNPGVVEAVQAMGTSPWGIIFRVYLKEGLPGIVRASALTLISVIGLTAMAGAVGGGGLGNLAISRGYNRFQTDVTLMSTILILILVFITQFIARRIEKRVTH</sequence>
<accession>W1Q3T8</accession>
<dbReference type="eggNOG" id="COG2011">
    <property type="taxonomic scope" value="Bacteria"/>
</dbReference>
<evidence type="ECO:0000256" key="3">
    <source>
        <dbReference type="ARBA" id="ARBA00022448"/>
    </source>
</evidence>
<feature type="transmembrane region" description="Helical" evidence="8">
    <location>
        <begin position="90"/>
        <end position="109"/>
    </location>
</feature>
<dbReference type="InterPro" id="IPR051322">
    <property type="entry name" value="AA_ABC_Transporter_Permease"/>
</dbReference>
<dbReference type="PANTHER" id="PTHR30450">
    <property type="entry name" value="ABC TRANSPORTER PERMEASE"/>
    <property type="match status" value="1"/>
</dbReference>
<reference evidence="10" key="1">
    <citation type="submission" date="2013-06" db="EMBL/GenBank/DDBJ databases">
        <authorList>
            <person name="Weinstock G."/>
            <person name="Sodergren E."/>
            <person name="Clifton S."/>
            <person name="Fulton L."/>
            <person name="Fulton B."/>
            <person name="Courtney L."/>
            <person name="Fronick C."/>
            <person name="Harrison M."/>
            <person name="Strong C."/>
            <person name="Farmer C."/>
            <person name="Delahaunty K."/>
            <person name="Markovic C."/>
            <person name="Hall O."/>
            <person name="Minx P."/>
            <person name="Tomlinson C."/>
            <person name="Mitreva M."/>
            <person name="Nelson J."/>
            <person name="Hou S."/>
            <person name="Wollam A."/>
            <person name="Pepin K.H."/>
            <person name="Johnson M."/>
            <person name="Bhonagiri V."/>
            <person name="Nash W.E."/>
            <person name="Warren W."/>
            <person name="Chinwalla A."/>
            <person name="Mardis E.R."/>
            <person name="Wilson R.K."/>
        </authorList>
    </citation>
    <scope>NUCLEOTIDE SEQUENCE [LARGE SCALE GENOMIC DNA]</scope>
    <source>
        <strain evidence="10">ATCC 49176</strain>
    </source>
</reference>
<dbReference type="Gene3D" id="1.10.3720.10">
    <property type="entry name" value="MetI-like"/>
    <property type="match status" value="1"/>
</dbReference>
<name>W1Q3T8_ABIDE</name>
<keyword evidence="5 8" id="KW-0812">Transmembrane</keyword>
<feature type="domain" description="ABC transmembrane type-1" evidence="9">
    <location>
        <begin position="41"/>
        <end position="235"/>
    </location>
</feature>
<evidence type="ECO:0000256" key="4">
    <source>
        <dbReference type="ARBA" id="ARBA00022475"/>
    </source>
</evidence>
<evidence type="ECO:0000256" key="6">
    <source>
        <dbReference type="ARBA" id="ARBA00022989"/>
    </source>
</evidence>
<keyword evidence="3 8" id="KW-0813">Transport</keyword>
<dbReference type="GO" id="GO:0048473">
    <property type="term" value="P:D-methionine transmembrane transport"/>
    <property type="evidence" value="ECO:0007669"/>
    <property type="project" value="TreeGrafter"/>
</dbReference>
<dbReference type="AlphaFoldDB" id="W1Q3T8"/>
<comment type="caution">
    <text evidence="10">The sequence shown here is derived from an EMBL/GenBank/DDBJ whole genome shotgun (WGS) entry which is preliminary data.</text>
</comment>
<feature type="transmembrane region" description="Helical" evidence="8">
    <location>
        <begin position="216"/>
        <end position="235"/>
    </location>
</feature>
<keyword evidence="4" id="KW-1003">Cell membrane</keyword>
<keyword evidence="7 8" id="KW-0472">Membrane</keyword>
<dbReference type="Pfam" id="PF00528">
    <property type="entry name" value="BPD_transp_1"/>
    <property type="match status" value="1"/>
</dbReference>
<dbReference type="GO" id="GO:0005886">
    <property type="term" value="C:plasma membrane"/>
    <property type="evidence" value="ECO:0007669"/>
    <property type="project" value="UniProtKB-SubCell"/>
</dbReference>
<organism evidence="10 11">
    <name type="scientific">Abiotrophia defectiva ATCC 49176</name>
    <dbReference type="NCBI Taxonomy" id="592010"/>
    <lineage>
        <taxon>Bacteria</taxon>
        <taxon>Bacillati</taxon>
        <taxon>Bacillota</taxon>
        <taxon>Bacilli</taxon>
        <taxon>Lactobacillales</taxon>
        <taxon>Aerococcaceae</taxon>
        <taxon>Abiotrophia</taxon>
    </lineage>
</organism>
<protein>
    <submittedName>
        <fullName evidence="10">D-methionine transport system permease protein MetI</fullName>
    </submittedName>
</protein>
<dbReference type="PANTHER" id="PTHR30450:SF1">
    <property type="entry name" value="D-METHIONINE TRANSPORT SYSTEM PERMEASE PROTEIN METI-RELATED"/>
    <property type="match status" value="1"/>
</dbReference>
<dbReference type="SUPFAM" id="SSF161098">
    <property type="entry name" value="MetI-like"/>
    <property type="match status" value="1"/>
</dbReference>
<dbReference type="EMBL" id="ACIN03000005">
    <property type="protein sequence ID" value="ESK65857.1"/>
    <property type="molecule type" value="Genomic_DNA"/>
</dbReference>
<feature type="transmembrane region" description="Helical" evidence="8">
    <location>
        <begin position="174"/>
        <end position="196"/>
    </location>
</feature>
<evidence type="ECO:0000313" key="10">
    <source>
        <dbReference type="EMBL" id="ESK65857.1"/>
    </source>
</evidence>
<keyword evidence="6 8" id="KW-1133">Transmembrane helix</keyword>
<dbReference type="CDD" id="cd06261">
    <property type="entry name" value="TM_PBP2"/>
    <property type="match status" value="1"/>
</dbReference>
<evidence type="ECO:0000256" key="2">
    <source>
        <dbReference type="ARBA" id="ARBA00007069"/>
    </source>
</evidence>
<comment type="subcellular location">
    <subcellularLocation>
        <location evidence="1 8">Cell membrane</location>
        <topology evidence="1 8">Multi-pass membrane protein</topology>
    </subcellularLocation>
</comment>
<gene>
    <name evidence="10" type="ORF">GCWU000182_000923</name>
</gene>
<evidence type="ECO:0000256" key="8">
    <source>
        <dbReference type="RuleBase" id="RU363032"/>
    </source>
</evidence>
<dbReference type="InterPro" id="IPR035906">
    <property type="entry name" value="MetI-like_sf"/>
</dbReference>
<feature type="transmembrane region" description="Helical" evidence="8">
    <location>
        <begin position="47"/>
        <end position="69"/>
    </location>
</feature>
<keyword evidence="11" id="KW-1185">Reference proteome</keyword>
<evidence type="ECO:0000313" key="11">
    <source>
        <dbReference type="Proteomes" id="UP000019050"/>
    </source>
</evidence>
<dbReference type="PROSITE" id="PS50928">
    <property type="entry name" value="ABC_TM1"/>
    <property type="match status" value="1"/>
</dbReference>
<evidence type="ECO:0000256" key="5">
    <source>
        <dbReference type="ARBA" id="ARBA00022692"/>
    </source>
</evidence>
<comment type="similarity">
    <text evidence="2">Belongs to the binding-protein-dependent transport system permease family. CysTW subfamily.</text>
</comment>
<evidence type="ECO:0000256" key="7">
    <source>
        <dbReference type="ARBA" id="ARBA00023136"/>
    </source>
</evidence>
<dbReference type="FunFam" id="1.10.3720.10:FF:000002">
    <property type="entry name" value="D-methionine ABC transporter permease MetI"/>
    <property type="match status" value="1"/>
</dbReference>
<proteinExistence type="inferred from homology"/>
<evidence type="ECO:0000256" key="1">
    <source>
        <dbReference type="ARBA" id="ARBA00004651"/>
    </source>
</evidence>
<evidence type="ECO:0000259" key="9">
    <source>
        <dbReference type="PROSITE" id="PS50928"/>
    </source>
</evidence>
<dbReference type="InterPro" id="IPR000515">
    <property type="entry name" value="MetI-like"/>
</dbReference>
<dbReference type="Proteomes" id="UP000019050">
    <property type="component" value="Unassembled WGS sequence"/>
</dbReference>